<keyword evidence="4 5" id="KW-0472">Membrane</keyword>
<protein>
    <recommendedName>
        <fullName evidence="7">TLC domain-containing protein</fullName>
    </recommendedName>
</protein>
<dbReference type="EMBL" id="CAJHNH020005235">
    <property type="protein sequence ID" value="CAG5132301.1"/>
    <property type="molecule type" value="Genomic_DNA"/>
</dbReference>
<dbReference type="Proteomes" id="UP000678393">
    <property type="component" value="Unassembled WGS sequence"/>
</dbReference>
<reference evidence="8" key="1">
    <citation type="submission" date="2021-04" db="EMBL/GenBank/DDBJ databases">
        <authorList>
            <consortium name="Molecular Ecology Group"/>
        </authorList>
    </citation>
    <scope>NUCLEOTIDE SEQUENCE</scope>
</reference>
<dbReference type="GO" id="GO:0055091">
    <property type="term" value="P:phospholipid homeostasis"/>
    <property type="evidence" value="ECO:0007669"/>
    <property type="project" value="TreeGrafter"/>
</dbReference>
<evidence type="ECO:0000313" key="8">
    <source>
        <dbReference type="EMBL" id="CAG5132301.1"/>
    </source>
</evidence>
<keyword evidence="2 5" id="KW-0812">Transmembrane</keyword>
<sequence>MDTHVFDTKPEIWREVQEPNYSLIIIVVSLVLFYILSLIAASVTPLVARKSAWKWKNFSASFIHALISSAWAMICFFERPDMAEDLITVYTPLSHSLVSFSVGYFIFDAIALLGQRDKQAYELVGHHAVIICCFMVPVLSHHYVGYAVVALMVEWNSIFLHLRQLLQICGVSKLNAWYRLNSLTNLATFIVFRILLLAWMTRWIVINKDHVPLVFYTMGSVGLAIMVVMNIVLFYRLLRSDFVSLRNSHSDLRVVDKPADE</sequence>
<dbReference type="PANTHER" id="PTHR13439">
    <property type="entry name" value="CT120 PROTEIN"/>
    <property type="match status" value="1"/>
</dbReference>
<feature type="transmembrane region" description="Helical" evidence="6">
    <location>
        <begin position="20"/>
        <end position="43"/>
    </location>
</feature>
<evidence type="ECO:0000259" key="7">
    <source>
        <dbReference type="PROSITE" id="PS50922"/>
    </source>
</evidence>
<feature type="transmembrane region" description="Helical" evidence="6">
    <location>
        <begin position="213"/>
        <end position="238"/>
    </location>
</feature>
<evidence type="ECO:0000256" key="1">
    <source>
        <dbReference type="ARBA" id="ARBA00004141"/>
    </source>
</evidence>
<dbReference type="GO" id="GO:0005886">
    <property type="term" value="C:plasma membrane"/>
    <property type="evidence" value="ECO:0007669"/>
    <property type="project" value="TreeGrafter"/>
</dbReference>
<comment type="subcellular location">
    <subcellularLocation>
        <location evidence="1">Membrane</location>
        <topology evidence="1">Multi-pass membrane protein</topology>
    </subcellularLocation>
</comment>
<feature type="domain" description="TLC" evidence="7">
    <location>
        <begin position="50"/>
        <end position="246"/>
    </location>
</feature>
<dbReference type="GO" id="GO:0007009">
    <property type="term" value="P:plasma membrane organization"/>
    <property type="evidence" value="ECO:0007669"/>
    <property type="project" value="TreeGrafter"/>
</dbReference>
<evidence type="ECO:0000256" key="5">
    <source>
        <dbReference type="PROSITE-ProRule" id="PRU00205"/>
    </source>
</evidence>
<evidence type="ECO:0000256" key="2">
    <source>
        <dbReference type="ARBA" id="ARBA00022692"/>
    </source>
</evidence>
<proteinExistence type="predicted"/>
<evidence type="ECO:0000313" key="9">
    <source>
        <dbReference type="Proteomes" id="UP000678393"/>
    </source>
</evidence>
<evidence type="ECO:0000256" key="6">
    <source>
        <dbReference type="SAM" id="Phobius"/>
    </source>
</evidence>
<dbReference type="InterPro" id="IPR050846">
    <property type="entry name" value="TLCD"/>
</dbReference>
<dbReference type="Pfam" id="PF03798">
    <property type="entry name" value="TRAM_LAG1_CLN8"/>
    <property type="match status" value="1"/>
</dbReference>
<dbReference type="OrthoDB" id="10266980at2759"/>
<feature type="transmembrane region" description="Helical" evidence="6">
    <location>
        <begin position="183"/>
        <end position="201"/>
    </location>
</feature>
<keyword evidence="3 6" id="KW-1133">Transmembrane helix</keyword>
<name>A0A8S4A1E9_9EUPU</name>
<accession>A0A8S4A1E9</accession>
<evidence type="ECO:0000256" key="3">
    <source>
        <dbReference type="ARBA" id="ARBA00022989"/>
    </source>
</evidence>
<gene>
    <name evidence="8" type="ORF">CUNI_LOCUS17859</name>
</gene>
<dbReference type="GO" id="GO:0071709">
    <property type="term" value="P:membrane assembly"/>
    <property type="evidence" value="ECO:0007669"/>
    <property type="project" value="TreeGrafter"/>
</dbReference>
<evidence type="ECO:0000256" key="4">
    <source>
        <dbReference type="ARBA" id="ARBA00023136"/>
    </source>
</evidence>
<dbReference type="SMART" id="SM00724">
    <property type="entry name" value="TLC"/>
    <property type="match status" value="1"/>
</dbReference>
<dbReference type="PANTHER" id="PTHR13439:SF4">
    <property type="entry name" value="TLC DOMAIN-CONTAINING PROTEIN"/>
    <property type="match status" value="1"/>
</dbReference>
<feature type="transmembrane region" description="Helical" evidence="6">
    <location>
        <begin position="55"/>
        <end position="74"/>
    </location>
</feature>
<dbReference type="InterPro" id="IPR006634">
    <property type="entry name" value="TLC-dom"/>
</dbReference>
<organism evidence="8 9">
    <name type="scientific">Candidula unifasciata</name>
    <dbReference type="NCBI Taxonomy" id="100452"/>
    <lineage>
        <taxon>Eukaryota</taxon>
        <taxon>Metazoa</taxon>
        <taxon>Spiralia</taxon>
        <taxon>Lophotrochozoa</taxon>
        <taxon>Mollusca</taxon>
        <taxon>Gastropoda</taxon>
        <taxon>Heterobranchia</taxon>
        <taxon>Euthyneura</taxon>
        <taxon>Panpulmonata</taxon>
        <taxon>Eupulmonata</taxon>
        <taxon>Stylommatophora</taxon>
        <taxon>Helicina</taxon>
        <taxon>Helicoidea</taxon>
        <taxon>Geomitridae</taxon>
        <taxon>Candidula</taxon>
    </lineage>
</organism>
<dbReference type="GO" id="GO:0097035">
    <property type="term" value="P:regulation of membrane lipid distribution"/>
    <property type="evidence" value="ECO:0007669"/>
    <property type="project" value="TreeGrafter"/>
</dbReference>
<dbReference type="PROSITE" id="PS50922">
    <property type="entry name" value="TLC"/>
    <property type="match status" value="1"/>
</dbReference>
<keyword evidence="9" id="KW-1185">Reference proteome</keyword>
<dbReference type="AlphaFoldDB" id="A0A8S4A1E9"/>
<comment type="caution">
    <text evidence="8">The sequence shown here is derived from an EMBL/GenBank/DDBJ whole genome shotgun (WGS) entry which is preliminary data.</text>
</comment>
<feature type="transmembrane region" description="Helical" evidence="6">
    <location>
        <begin position="94"/>
        <end position="113"/>
    </location>
</feature>